<comment type="caution">
    <text evidence="2">The sequence shown here is derived from an EMBL/GenBank/DDBJ whole genome shotgun (WGS) entry which is preliminary data.</text>
</comment>
<dbReference type="Proteomes" id="UP001597282">
    <property type="component" value="Unassembled WGS sequence"/>
</dbReference>
<sequence length="50" mass="5345">MNFREILVTTAAGFGHAAWITVQLTFVSLILGSALGLILACKISSIRVLQ</sequence>
<feature type="transmembrane region" description="Helical" evidence="1">
    <location>
        <begin position="20"/>
        <end position="41"/>
    </location>
</feature>
<keyword evidence="1" id="KW-1133">Transmembrane helix</keyword>
<dbReference type="RefSeq" id="WP_380165337.1">
    <property type="nucleotide sequence ID" value="NZ_JBHTNU010000009.1"/>
</dbReference>
<dbReference type="EMBL" id="JBHTNU010000009">
    <property type="protein sequence ID" value="MFD1427372.1"/>
    <property type="molecule type" value="Genomic_DNA"/>
</dbReference>
<evidence type="ECO:0000256" key="1">
    <source>
        <dbReference type="SAM" id="Phobius"/>
    </source>
</evidence>
<proteinExistence type="predicted"/>
<gene>
    <name evidence="2" type="ORF">ACFQ4Y_10585</name>
</gene>
<keyword evidence="3" id="KW-1185">Reference proteome</keyword>
<reference evidence="3" key="1">
    <citation type="journal article" date="2019" name="Int. J. Syst. Evol. Microbiol.">
        <title>The Global Catalogue of Microorganisms (GCM) 10K type strain sequencing project: providing services to taxonomists for standard genome sequencing and annotation.</title>
        <authorList>
            <consortium name="The Broad Institute Genomics Platform"/>
            <consortium name="The Broad Institute Genome Sequencing Center for Infectious Disease"/>
            <person name="Wu L."/>
            <person name="Ma J."/>
        </authorList>
    </citation>
    <scope>NUCLEOTIDE SEQUENCE [LARGE SCALE GENOMIC DNA]</scope>
    <source>
        <strain evidence="3">S1</strain>
    </source>
</reference>
<evidence type="ECO:0000313" key="2">
    <source>
        <dbReference type="EMBL" id="MFD1427372.1"/>
    </source>
</evidence>
<evidence type="ECO:0000313" key="3">
    <source>
        <dbReference type="Proteomes" id="UP001597282"/>
    </source>
</evidence>
<protein>
    <recommendedName>
        <fullName evidence="4">ABC transporter permease</fullName>
    </recommendedName>
</protein>
<name>A0ABW4C9G7_9BACL</name>
<keyword evidence="1" id="KW-0812">Transmembrane</keyword>
<organism evidence="2 3">
    <name type="scientific">Kroppenstedtia sanguinis</name>
    <dbReference type="NCBI Taxonomy" id="1380684"/>
    <lineage>
        <taxon>Bacteria</taxon>
        <taxon>Bacillati</taxon>
        <taxon>Bacillota</taxon>
        <taxon>Bacilli</taxon>
        <taxon>Bacillales</taxon>
        <taxon>Thermoactinomycetaceae</taxon>
        <taxon>Kroppenstedtia</taxon>
    </lineage>
</organism>
<keyword evidence="1" id="KW-0472">Membrane</keyword>
<evidence type="ECO:0008006" key="4">
    <source>
        <dbReference type="Google" id="ProtNLM"/>
    </source>
</evidence>
<accession>A0ABW4C9G7</accession>